<organism evidence="3 4">
    <name type="scientific">Protochlamydia amoebophila (strain UWE25)</name>
    <dbReference type="NCBI Taxonomy" id="264201"/>
    <lineage>
        <taxon>Bacteria</taxon>
        <taxon>Pseudomonadati</taxon>
        <taxon>Chlamydiota</taxon>
        <taxon>Chlamydiia</taxon>
        <taxon>Parachlamydiales</taxon>
        <taxon>Parachlamydiaceae</taxon>
        <taxon>Candidatus Protochlamydia</taxon>
    </lineage>
</organism>
<reference evidence="3 4" key="1">
    <citation type="journal article" date="2004" name="Science">
        <title>Illuminating the evolutionary history of chlamydiae.</title>
        <authorList>
            <person name="Horn M."/>
            <person name="Collingro A."/>
            <person name="Schmitz-Esser S."/>
            <person name="Beier C.L."/>
            <person name="Purkhold U."/>
            <person name="Fartmann B."/>
            <person name="Brandt P."/>
            <person name="Nyakatura G.J."/>
            <person name="Droege M."/>
            <person name="Frishman D."/>
            <person name="Rattei T."/>
            <person name="Mewes H."/>
            <person name="Wagner M."/>
        </authorList>
    </citation>
    <scope>NUCLEOTIDE SEQUENCE [LARGE SCALE GENOMIC DNA]</scope>
    <source>
        <strain evidence="3 4">UWE25</strain>
    </source>
</reference>
<feature type="transmembrane region" description="Helical" evidence="1">
    <location>
        <begin position="45"/>
        <end position="70"/>
    </location>
</feature>
<accession>Q6ME27</accession>
<dbReference type="AlphaFoldDB" id="Q6ME27"/>
<feature type="transmembrane region" description="Helical" evidence="1">
    <location>
        <begin position="90"/>
        <end position="114"/>
    </location>
</feature>
<protein>
    <recommendedName>
        <fullName evidence="2">CAAX prenyl protease 2/Lysostaphin resistance protein A-like domain-containing protein</fullName>
    </recommendedName>
</protein>
<dbReference type="InterPro" id="IPR003675">
    <property type="entry name" value="Rce1/LyrA-like_dom"/>
</dbReference>
<keyword evidence="1" id="KW-0812">Transmembrane</keyword>
<dbReference type="STRING" id="264201.pc0448"/>
<keyword evidence="1" id="KW-1133">Transmembrane helix</keyword>
<keyword evidence="4" id="KW-1185">Reference proteome</keyword>
<proteinExistence type="predicted"/>
<evidence type="ECO:0000313" key="3">
    <source>
        <dbReference type="EMBL" id="CAF23172.1"/>
    </source>
</evidence>
<evidence type="ECO:0000259" key="2">
    <source>
        <dbReference type="Pfam" id="PF02517"/>
    </source>
</evidence>
<dbReference type="EMBL" id="BX908798">
    <property type="protein sequence ID" value="CAF23172.1"/>
    <property type="molecule type" value="Genomic_DNA"/>
</dbReference>
<sequence length="224" mass="25067">MSTSILSSSRVFTTINYYKDQVTNYQIDVLVEYSKITDIKQIARGAIYGVTAIGTGLGCATLVLGSSKVFQILKPLFNPTFSLIPATQKTFIKILYIPVLIYYIFSMCVATPILEEIIFRDLIQTKLLKNKVTPFLKNHCPSLAQSQTALKISRIFFTSILFALAHAPQNGLQLFPFHQFGAGLIFGIAKERDGLFSATIAHSTSNFMVLMLPQIAIVRHIYFR</sequence>
<dbReference type="KEGG" id="pcu:PC_RS02180"/>
<keyword evidence="1" id="KW-0472">Membrane</keyword>
<evidence type="ECO:0000256" key="1">
    <source>
        <dbReference type="SAM" id="Phobius"/>
    </source>
</evidence>
<name>Q6ME27_PARUW</name>
<feature type="domain" description="CAAX prenyl protease 2/Lysostaphin resistance protein A-like" evidence="2">
    <location>
        <begin position="100"/>
        <end position="208"/>
    </location>
</feature>
<dbReference type="Pfam" id="PF02517">
    <property type="entry name" value="Rce1-like"/>
    <property type="match status" value="1"/>
</dbReference>
<dbReference type="eggNOG" id="COG1266">
    <property type="taxonomic scope" value="Bacteria"/>
</dbReference>
<gene>
    <name evidence="3" type="ORF">PC_RS02180</name>
</gene>
<dbReference type="RefSeq" id="WP_011174998.1">
    <property type="nucleotide sequence ID" value="NC_005861.2"/>
</dbReference>
<dbReference type="HOGENOM" id="CLU_1234054_0_0_0"/>
<dbReference type="Proteomes" id="UP000000529">
    <property type="component" value="Chromosome"/>
</dbReference>
<evidence type="ECO:0000313" key="4">
    <source>
        <dbReference type="Proteomes" id="UP000000529"/>
    </source>
</evidence>
<dbReference type="GO" id="GO:0004175">
    <property type="term" value="F:endopeptidase activity"/>
    <property type="evidence" value="ECO:0007669"/>
    <property type="project" value="UniProtKB-ARBA"/>
</dbReference>
<dbReference type="GO" id="GO:0080120">
    <property type="term" value="P:CAAX-box protein maturation"/>
    <property type="evidence" value="ECO:0007669"/>
    <property type="project" value="UniProtKB-ARBA"/>
</dbReference>